<dbReference type="Pfam" id="PF00646">
    <property type="entry name" value="F-box"/>
    <property type="match status" value="1"/>
</dbReference>
<dbReference type="PROSITE" id="PS50181">
    <property type="entry name" value="FBOX"/>
    <property type="match status" value="1"/>
</dbReference>
<dbReference type="CDD" id="cd22157">
    <property type="entry name" value="F-box_AtFBW1-like"/>
    <property type="match status" value="1"/>
</dbReference>
<feature type="domain" description="F-box" evidence="1">
    <location>
        <begin position="5"/>
        <end position="51"/>
    </location>
</feature>
<evidence type="ECO:0000313" key="2">
    <source>
        <dbReference type="EMBL" id="SPD16897.1"/>
    </source>
</evidence>
<reference evidence="2" key="1">
    <citation type="submission" date="2018-02" db="EMBL/GenBank/DDBJ databases">
        <authorList>
            <person name="Cohen D.B."/>
            <person name="Kent A.D."/>
        </authorList>
    </citation>
    <scope>NUCLEOTIDE SEQUENCE</scope>
</reference>
<sequence length="393" mass="45059">MSDNNGSYDFLPVEIANNILLRLPTKSIITCICVCKTWKSIIQNPTFISTHLHLSINNNNKHHLLFRFGSWTRESYALHKDDDDDCTQHTRFAFPLLVPELGPLNGLSSLVGTCNGLICFFNELSSYEIDTFFLWNPCVRRFVILPSPNVTLRTHGELVRFIGFGFGFDAKTKDYKVVRLVTHWDNPKFPKDRPVVEVYSLATGEWRLVSAWPPICTLIDGFEHTSFYFEPQRFVNGALHWLAYHYTDCFILAFDLGDEVFRKILLPEDPIPSHYPYASVSGYGDSIVFCHSMSYSLDIWVMKEYGVASSWTKVFSIPDPLRPGEYIPRPRGFSRNGEVVLIVGDKWKLASMDLENQKMKDLGIDSRADLMVHAAMRLMVDELEAMLDVVEDF</sequence>
<dbReference type="NCBIfam" id="TIGR01640">
    <property type="entry name" value="F_box_assoc_1"/>
    <property type="match status" value="1"/>
</dbReference>
<dbReference type="Pfam" id="PF07734">
    <property type="entry name" value="FBA_1"/>
    <property type="match status" value="1"/>
</dbReference>
<name>A0A2N9HS20_FAGSY</name>
<proteinExistence type="predicted"/>
<dbReference type="InterPro" id="IPR017451">
    <property type="entry name" value="F-box-assoc_interact_dom"/>
</dbReference>
<dbReference type="Gene3D" id="1.20.1280.50">
    <property type="match status" value="1"/>
</dbReference>
<gene>
    <name evidence="2" type="ORF">FSB_LOCUS44779</name>
</gene>
<dbReference type="EMBL" id="OIVN01004357">
    <property type="protein sequence ID" value="SPD16897.1"/>
    <property type="molecule type" value="Genomic_DNA"/>
</dbReference>
<dbReference type="PANTHER" id="PTHR31672:SF13">
    <property type="entry name" value="F-BOX PROTEIN CPR30-LIKE"/>
    <property type="match status" value="1"/>
</dbReference>
<dbReference type="PANTHER" id="PTHR31672">
    <property type="entry name" value="BNACNNG10540D PROTEIN"/>
    <property type="match status" value="1"/>
</dbReference>
<accession>A0A2N9HS20</accession>
<dbReference type="SMART" id="SM00256">
    <property type="entry name" value="FBOX"/>
    <property type="match status" value="1"/>
</dbReference>
<dbReference type="AlphaFoldDB" id="A0A2N9HS20"/>
<evidence type="ECO:0000259" key="1">
    <source>
        <dbReference type="PROSITE" id="PS50181"/>
    </source>
</evidence>
<dbReference type="SUPFAM" id="SSF81383">
    <property type="entry name" value="F-box domain"/>
    <property type="match status" value="1"/>
</dbReference>
<organism evidence="2">
    <name type="scientific">Fagus sylvatica</name>
    <name type="common">Beechnut</name>
    <dbReference type="NCBI Taxonomy" id="28930"/>
    <lineage>
        <taxon>Eukaryota</taxon>
        <taxon>Viridiplantae</taxon>
        <taxon>Streptophyta</taxon>
        <taxon>Embryophyta</taxon>
        <taxon>Tracheophyta</taxon>
        <taxon>Spermatophyta</taxon>
        <taxon>Magnoliopsida</taxon>
        <taxon>eudicotyledons</taxon>
        <taxon>Gunneridae</taxon>
        <taxon>Pentapetalae</taxon>
        <taxon>rosids</taxon>
        <taxon>fabids</taxon>
        <taxon>Fagales</taxon>
        <taxon>Fagaceae</taxon>
        <taxon>Fagus</taxon>
    </lineage>
</organism>
<dbReference type="InterPro" id="IPR050796">
    <property type="entry name" value="SCF_F-box_component"/>
</dbReference>
<dbReference type="InterPro" id="IPR006527">
    <property type="entry name" value="F-box-assoc_dom_typ1"/>
</dbReference>
<dbReference type="InterPro" id="IPR001810">
    <property type="entry name" value="F-box_dom"/>
</dbReference>
<dbReference type="InterPro" id="IPR036047">
    <property type="entry name" value="F-box-like_dom_sf"/>
</dbReference>
<protein>
    <recommendedName>
        <fullName evidence="1">F-box domain-containing protein</fullName>
    </recommendedName>
</protein>